<name>A0ABU6SS71_9FABA</name>
<comment type="caution">
    <text evidence="2">The sequence shown here is derived from an EMBL/GenBank/DDBJ whole genome shotgun (WGS) entry which is preliminary data.</text>
</comment>
<organism evidence="2 3">
    <name type="scientific">Stylosanthes scabra</name>
    <dbReference type="NCBI Taxonomy" id="79078"/>
    <lineage>
        <taxon>Eukaryota</taxon>
        <taxon>Viridiplantae</taxon>
        <taxon>Streptophyta</taxon>
        <taxon>Embryophyta</taxon>
        <taxon>Tracheophyta</taxon>
        <taxon>Spermatophyta</taxon>
        <taxon>Magnoliopsida</taxon>
        <taxon>eudicotyledons</taxon>
        <taxon>Gunneridae</taxon>
        <taxon>Pentapetalae</taxon>
        <taxon>rosids</taxon>
        <taxon>fabids</taxon>
        <taxon>Fabales</taxon>
        <taxon>Fabaceae</taxon>
        <taxon>Papilionoideae</taxon>
        <taxon>50 kb inversion clade</taxon>
        <taxon>dalbergioids sensu lato</taxon>
        <taxon>Dalbergieae</taxon>
        <taxon>Pterocarpus clade</taxon>
        <taxon>Stylosanthes</taxon>
    </lineage>
</organism>
<keyword evidence="3" id="KW-1185">Reference proteome</keyword>
<protein>
    <submittedName>
        <fullName evidence="2">Uncharacterized protein</fullName>
    </submittedName>
</protein>
<dbReference type="EMBL" id="JASCZI010061679">
    <property type="protein sequence ID" value="MED6139284.1"/>
    <property type="molecule type" value="Genomic_DNA"/>
</dbReference>
<sequence>MARKGKEVASTFTPSRSCTTKNSNRGKDGGFPTERFDSQIHHDRWKTMEHRGITNSASAAHQTHEFLQEWRIPFSEDDIRHFLGIDIDLWCAAALSGPRFPNLESVTEMQPSLKILSHYKNLTPKATLEK</sequence>
<reference evidence="2 3" key="1">
    <citation type="journal article" date="2023" name="Plants (Basel)">
        <title>Bridging the Gap: Combining Genomics and Transcriptomics Approaches to Understand Stylosanthes scabra, an Orphan Legume from the Brazilian Caatinga.</title>
        <authorList>
            <person name="Ferreira-Neto J.R.C."/>
            <person name="da Silva M.D."/>
            <person name="Binneck E."/>
            <person name="de Melo N.F."/>
            <person name="da Silva R.H."/>
            <person name="de Melo A.L.T.M."/>
            <person name="Pandolfi V."/>
            <person name="Bustamante F.O."/>
            <person name="Brasileiro-Vidal A.C."/>
            <person name="Benko-Iseppon A.M."/>
        </authorList>
    </citation>
    <scope>NUCLEOTIDE SEQUENCE [LARGE SCALE GENOMIC DNA]</scope>
    <source>
        <tissue evidence="2">Leaves</tissue>
    </source>
</reference>
<evidence type="ECO:0000313" key="3">
    <source>
        <dbReference type="Proteomes" id="UP001341840"/>
    </source>
</evidence>
<evidence type="ECO:0000256" key="1">
    <source>
        <dbReference type="SAM" id="MobiDB-lite"/>
    </source>
</evidence>
<proteinExistence type="predicted"/>
<feature type="region of interest" description="Disordered" evidence="1">
    <location>
        <begin position="1"/>
        <end position="37"/>
    </location>
</feature>
<dbReference type="Proteomes" id="UP001341840">
    <property type="component" value="Unassembled WGS sequence"/>
</dbReference>
<gene>
    <name evidence="2" type="ORF">PIB30_082361</name>
</gene>
<feature type="compositionally biased region" description="Polar residues" evidence="1">
    <location>
        <begin position="10"/>
        <end position="23"/>
    </location>
</feature>
<evidence type="ECO:0000313" key="2">
    <source>
        <dbReference type="EMBL" id="MED6139284.1"/>
    </source>
</evidence>
<accession>A0ABU6SS71</accession>